<name>A0ABP9K0U6_9NOCA</name>
<sequence>MRIRYVAALLGAALVAVTPVATAAPARADDIVCFINVIEPYKTGYEAIAPIAFGFQVHCTGRPALREVTTKLWRYDTMDGRHYVHAERTDNSTDPDIETMYYASCSTAGVVYRFHTDAIVNAVHGNWDRHPDDSDTMVARC</sequence>
<feature type="chain" id="PRO_5046768125" description="Secreted protein" evidence="1">
    <location>
        <begin position="24"/>
        <end position="141"/>
    </location>
</feature>
<gene>
    <name evidence="2" type="ORF">GCM10023318_14380</name>
</gene>
<organism evidence="2 3">
    <name type="scientific">Nocardia callitridis</name>
    <dbReference type="NCBI Taxonomy" id="648753"/>
    <lineage>
        <taxon>Bacteria</taxon>
        <taxon>Bacillati</taxon>
        <taxon>Actinomycetota</taxon>
        <taxon>Actinomycetes</taxon>
        <taxon>Mycobacteriales</taxon>
        <taxon>Nocardiaceae</taxon>
        <taxon>Nocardia</taxon>
    </lineage>
</organism>
<dbReference type="RefSeq" id="WP_345494248.1">
    <property type="nucleotide sequence ID" value="NZ_BAABJM010000001.1"/>
</dbReference>
<protein>
    <recommendedName>
        <fullName evidence="4">Secreted protein</fullName>
    </recommendedName>
</protein>
<reference evidence="3" key="1">
    <citation type="journal article" date="2019" name="Int. J. Syst. Evol. Microbiol.">
        <title>The Global Catalogue of Microorganisms (GCM) 10K type strain sequencing project: providing services to taxonomists for standard genome sequencing and annotation.</title>
        <authorList>
            <consortium name="The Broad Institute Genomics Platform"/>
            <consortium name="The Broad Institute Genome Sequencing Center for Infectious Disease"/>
            <person name="Wu L."/>
            <person name="Ma J."/>
        </authorList>
    </citation>
    <scope>NUCLEOTIDE SEQUENCE [LARGE SCALE GENOMIC DNA]</scope>
    <source>
        <strain evidence="3">JCM 18298</strain>
    </source>
</reference>
<dbReference type="Proteomes" id="UP001500603">
    <property type="component" value="Unassembled WGS sequence"/>
</dbReference>
<evidence type="ECO:0008006" key="4">
    <source>
        <dbReference type="Google" id="ProtNLM"/>
    </source>
</evidence>
<evidence type="ECO:0000313" key="2">
    <source>
        <dbReference type="EMBL" id="GAA5047627.1"/>
    </source>
</evidence>
<keyword evidence="1" id="KW-0732">Signal</keyword>
<feature type="signal peptide" evidence="1">
    <location>
        <begin position="1"/>
        <end position="23"/>
    </location>
</feature>
<dbReference type="EMBL" id="BAABJM010000001">
    <property type="protein sequence ID" value="GAA5047627.1"/>
    <property type="molecule type" value="Genomic_DNA"/>
</dbReference>
<comment type="caution">
    <text evidence="2">The sequence shown here is derived from an EMBL/GenBank/DDBJ whole genome shotgun (WGS) entry which is preliminary data.</text>
</comment>
<keyword evidence="3" id="KW-1185">Reference proteome</keyword>
<evidence type="ECO:0000313" key="3">
    <source>
        <dbReference type="Proteomes" id="UP001500603"/>
    </source>
</evidence>
<accession>A0ABP9K0U6</accession>
<evidence type="ECO:0000256" key="1">
    <source>
        <dbReference type="SAM" id="SignalP"/>
    </source>
</evidence>
<proteinExistence type="predicted"/>